<organism evidence="1 2">
    <name type="scientific">Pseudoduganella plicata</name>
    <dbReference type="NCBI Taxonomy" id="321984"/>
    <lineage>
        <taxon>Bacteria</taxon>
        <taxon>Pseudomonadati</taxon>
        <taxon>Pseudomonadota</taxon>
        <taxon>Betaproteobacteria</taxon>
        <taxon>Burkholderiales</taxon>
        <taxon>Oxalobacteraceae</taxon>
        <taxon>Telluria group</taxon>
        <taxon>Pseudoduganella</taxon>
    </lineage>
</organism>
<proteinExistence type="predicted"/>
<gene>
    <name evidence="1" type="ORF">GCM10007388_36680</name>
</gene>
<reference evidence="1" key="1">
    <citation type="journal article" date="2014" name="Int. J. Syst. Evol. Microbiol.">
        <title>Complete genome sequence of Corynebacterium casei LMG S-19264T (=DSM 44701T), isolated from a smear-ripened cheese.</title>
        <authorList>
            <consortium name="US DOE Joint Genome Institute (JGI-PGF)"/>
            <person name="Walter F."/>
            <person name="Albersmeier A."/>
            <person name="Kalinowski J."/>
            <person name="Ruckert C."/>
        </authorList>
    </citation>
    <scope>NUCLEOTIDE SEQUENCE</scope>
    <source>
        <strain evidence="1">KCTC 12344</strain>
    </source>
</reference>
<accession>A0AA87YA05</accession>
<evidence type="ECO:0000313" key="2">
    <source>
        <dbReference type="Proteomes" id="UP000619512"/>
    </source>
</evidence>
<protein>
    <submittedName>
        <fullName evidence="1">Uncharacterized protein</fullName>
    </submittedName>
</protein>
<evidence type="ECO:0000313" key="1">
    <source>
        <dbReference type="EMBL" id="GGY99675.1"/>
    </source>
</evidence>
<comment type="caution">
    <text evidence="1">The sequence shown here is derived from an EMBL/GenBank/DDBJ whole genome shotgun (WGS) entry which is preliminary data.</text>
</comment>
<name>A0AA87YA05_9BURK</name>
<sequence>MPGSDADFLSLVWEYKLVSNAAVARMYRARISWTDSNWSVPEVKYFV</sequence>
<dbReference type="AlphaFoldDB" id="A0AA87YA05"/>
<dbReference type="RefSeq" id="WP_166793481.1">
    <property type="nucleotide sequence ID" value="NZ_BMWW01000006.1"/>
</dbReference>
<dbReference type="Proteomes" id="UP000619512">
    <property type="component" value="Unassembled WGS sequence"/>
</dbReference>
<reference evidence="1" key="2">
    <citation type="submission" date="2022-12" db="EMBL/GenBank/DDBJ databases">
        <authorList>
            <person name="Sun Q."/>
            <person name="Kim S."/>
        </authorList>
    </citation>
    <scope>NUCLEOTIDE SEQUENCE</scope>
    <source>
        <strain evidence="1">KCTC 12344</strain>
    </source>
</reference>
<dbReference type="EMBL" id="BMWW01000006">
    <property type="protein sequence ID" value="GGY99675.1"/>
    <property type="molecule type" value="Genomic_DNA"/>
</dbReference>